<feature type="domain" description="Histidine kinase" evidence="15">
    <location>
        <begin position="276"/>
        <end position="497"/>
    </location>
</feature>
<dbReference type="Pfam" id="PF13426">
    <property type="entry name" value="PAS_9"/>
    <property type="match status" value="1"/>
</dbReference>
<dbReference type="Pfam" id="PF02518">
    <property type="entry name" value="HATPase_c"/>
    <property type="match status" value="1"/>
</dbReference>
<dbReference type="InterPro" id="IPR036097">
    <property type="entry name" value="HisK_dim/P_sf"/>
</dbReference>
<dbReference type="Proteomes" id="UP000054715">
    <property type="component" value="Unassembled WGS sequence"/>
</dbReference>
<keyword evidence="7" id="KW-0808">Transferase</keyword>
<comment type="catalytic activity">
    <reaction evidence="1">
        <text>ATP + protein L-histidine = ADP + protein N-phospho-L-histidine.</text>
        <dbReference type="EC" id="2.7.13.3"/>
    </reaction>
</comment>
<evidence type="ECO:0000256" key="5">
    <source>
        <dbReference type="ARBA" id="ARBA00022519"/>
    </source>
</evidence>
<dbReference type="InterPro" id="IPR000014">
    <property type="entry name" value="PAS"/>
</dbReference>
<name>A0A0W0UTN7_9GAMM</name>
<dbReference type="SUPFAM" id="SSF55874">
    <property type="entry name" value="ATPase domain of HSP90 chaperone/DNA topoisomerase II/histidine kinase"/>
    <property type="match status" value="1"/>
</dbReference>
<evidence type="ECO:0000259" key="15">
    <source>
        <dbReference type="PROSITE" id="PS50109"/>
    </source>
</evidence>
<evidence type="ECO:0000256" key="13">
    <source>
        <dbReference type="ARBA" id="ARBA00023136"/>
    </source>
</evidence>
<evidence type="ECO:0000259" key="18">
    <source>
        <dbReference type="PROSITE" id="PS50113"/>
    </source>
</evidence>
<comment type="subcellular location">
    <subcellularLocation>
        <location evidence="2">Cell inner membrane</location>
        <topology evidence="2">Multi-pass membrane protein</topology>
    </subcellularLocation>
</comment>
<dbReference type="PRINTS" id="PR00344">
    <property type="entry name" value="BCTRLSENSOR"/>
</dbReference>
<dbReference type="InterPro" id="IPR008207">
    <property type="entry name" value="Sig_transdc_His_kin_Hpt_dom"/>
</dbReference>
<keyword evidence="8" id="KW-0812">Transmembrane</keyword>
<evidence type="ECO:0000256" key="11">
    <source>
        <dbReference type="ARBA" id="ARBA00022989"/>
    </source>
</evidence>
<organism evidence="19 20">
    <name type="scientific">Legionella jamestowniensis</name>
    <dbReference type="NCBI Taxonomy" id="455"/>
    <lineage>
        <taxon>Bacteria</taxon>
        <taxon>Pseudomonadati</taxon>
        <taxon>Pseudomonadota</taxon>
        <taxon>Gammaproteobacteria</taxon>
        <taxon>Legionellales</taxon>
        <taxon>Legionellaceae</taxon>
        <taxon>Legionella</taxon>
    </lineage>
</organism>
<evidence type="ECO:0000256" key="3">
    <source>
        <dbReference type="ARBA" id="ARBA00012438"/>
    </source>
</evidence>
<dbReference type="SUPFAM" id="SSF47226">
    <property type="entry name" value="Histidine-containing phosphotransfer domain, HPT domain"/>
    <property type="match status" value="1"/>
</dbReference>
<dbReference type="Pfam" id="PF01627">
    <property type="entry name" value="Hpt"/>
    <property type="match status" value="1"/>
</dbReference>
<dbReference type="Pfam" id="PF08448">
    <property type="entry name" value="PAS_4"/>
    <property type="match status" value="1"/>
</dbReference>
<dbReference type="Pfam" id="PF00072">
    <property type="entry name" value="Response_reg"/>
    <property type="match status" value="1"/>
</dbReference>
<dbReference type="CDD" id="cd17546">
    <property type="entry name" value="REC_hyHK_CKI1_RcsC-like"/>
    <property type="match status" value="1"/>
</dbReference>
<evidence type="ECO:0000256" key="4">
    <source>
        <dbReference type="ARBA" id="ARBA00022475"/>
    </source>
</evidence>
<keyword evidence="9 19" id="KW-0418">Kinase</keyword>
<dbReference type="Gene3D" id="1.10.287.130">
    <property type="match status" value="1"/>
</dbReference>
<proteinExistence type="predicted"/>
<feature type="modified residue" description="4-aspartylphosphate" evidence="14">
    <location>
        <position position="575"/>
    </location>
</feature>
<dbReference type="Gene3D" id="3.40.50.2300">
    <property type="match status" value="1"/>
</dbReference>
<comment type="caution">
    <text evidence="19">The sequence shown here is derived from an EMBL/GenBank/DDBJ whole genome shotgun (WGS) entry which is preliminary data.</text>
</comment>
<dbReference type="InterPro" id="IPR035965">
    <property type="entry name" value="PAS-like_dom_sf"/>
</dbReference>
<sequence>MEKQSPSTISTSLFQLETLLSLSDDSIIILDANFHIIDFNAVTEALLDWKKPDLLGKPLESIYSNPSYRRPFSLSKVKAIRQGKLEDYERVFYHHNTKQYIIWKFKRSADQLNLIILGKDITDKKRLALQSVTMFEQIKKISACVPGNFYWKNKDEEYLGCNEILLKTLGFKSMKDIVGKTDYDLWPEHADELKRHDEQVIKVKKPIFFEETVTRDGKIMYFTVIKMPLLDDEGNIIGILGNSLDITELKKTQADLKIAKEIAEEASQAKTEFLANMSHDIRTPLTGIIGMSKMLEETLKTPEEKQYASWVNDSGEQLLKFLNGVLDVVSAEHMNEDDLHQESFCLQACLEDLSQLEQPAMRQKGIHFDLNISSDIPSIITTDRFKLSRILLNLLGNAIKFTDHGTIRLSVDLQTSNQQKFLVFKVSDTGKGIPKKAQNKVFERFYRVSPSYKDDHHGHGVGLHIVEKYIHILGGTIQLESEEGKGTSFFFTIPLKVNDFPPPPKKIAHAKSTTPTSITPSGHMPTILLVEDNMVALKVLEAIVAKAGCPYKSAISGEEGLELATNEHFDLIITDIGLPGISGNEMTQQIRALEKENPKITPVLIYGLTGHAVQTAEAQSLRAGMNGLFTKPITNKNLQIMLDAFQCKITNQQIQPNKALDAHVENGEDELFKIRHLPLLDIEKGLATLGNMNILQELLTTMINETLPVEEVKIQEAYKQNNWDEVRNLAHTMKSGAIYCSAVRMHYACQHLERYQKTGHNELLDKLFHQLISVVEDTKKTIKIWLEKNN</sequence>
<dbReference type="Gene3D" id="3.30.450.20">
    <property type="entry name" value="PAS domain"/>
    <property type="match status" value="2"/>
</dbReference>
<evidence type="ECO:0000256" key="1">
    <source>
        <dbReference type="ARBA" id="ARBA00000085"/>
    </source>
</evidence>
<evidence type="ECO:0000256" key="9">
    <source>
        <dbReference type="ARBA" id="ARBA00022777"/>
    </source>
</evidence>
<feature type="domain" description="PAS" evidence="17">
    <location>
        <begin position="12"/>
        <end position="57"/>
    </location>
</feature>
<feature type="domain" description="PAC" evidence="18">
    <location>
        <begin position="203"/>
        <end position="258"/>
    </location>
</feature>
<keyword evidence="12" id="KW-0902">Two-component regulatory system</keyword>
<evidence type="ECO:0000256" key="10">
    <source>
        <dbReference type="ARBA" id="ARBA00022840"/>
    </source>
</evidence>
<evidence type="ECO:0000256" key="7">
    <source>
        <dbReference type="ARBA" id="ARBA00022679"/>
    </source>
</evidence>
<evidence type="ECO:0000256" key="14">
    <source>
        <dbReference type="PROSITE-ProRule" id="PRU00169"/>
    </source>
</evidence>
<dbReference type="EC" id="2.7.13.3" evidence="3"/>
<dbReference type="GO" id="GO:0000155">
    <property type="term" value="F:phosphorelay sensor kinase activity"/>
    <property type="evidence" value="ECO:0007669"/>
    <property type="project" value="InterPro"/>
</dbReference>
<dbReference type="STRING" id="455.Ljam_0431"/>
<evidence type="ECO:0000256" key="6">
    <source>
        <dbReference type="ARBA" id="ARBA00022553"/>
    </source>
</evidence>
<keyword evidence="6 14" id="KW-0597">Phosphoprotein</keyword>
<dbReference type="NCBIfam" id="TIGR00229">
    <property type="entry name" value="sensory_box"/>
    <property type="match status" value="1"/>
</dbReference>
<dbReference type="InterPro" id="IPR011006">
    <property type="entry name" value="CheY-like_superfamily"/>
</dbReference>
<dbReference type="PROSITE" id="PS50109">
    <property type="entry name" value="HIS_KIN"/>
    <property type="match status" value="1"/>
</dbReference>
<dbReference type="SMART" id="SM00387">
    <property type="entry name" value="HATPase_c"/>
    <property type="match status" value="1"/>
</dbReference>
<keyword evidence="13" id="KW-0472">Membrane</keyword>
<evidence type="ECO:0000313" key="19">
    <source>
        <dbReference type="EMBL" id="KTD11237.1"/>
    </source>
</evidence>
<dbReference type="SUPFAM" id="SSF47384">
    <property type="entry name" value="Homodimeric domain of signal transducing histidine kinase"/>
    <property type="match status" value="1"/>
</dbReference>
<dbReference type="EMBL" id="LNYG01000008">
    <property type="protein sequence ID" value="KTD11237.1"/>
    <property type="molecule type" value="Genomic_DNA"/>
</dbReference>
<dbReference type="PROSITE" id="PS50110">
    <property type="entry name" value="RESPONSE_REGULATORY"/>
    <property type="match status" value="1"/>
</dbReference>
<dbReference type="SUPFAM" id="SSF55785">
    <property type="entry name" value="PYP-like sensor domain (PAS domain)"/>
    <property type="match status" value="2"/>
</dbReference>
<evidence type="ECO:0000256" key="2">
    <source>
        <dbReference type="ARBA" id="ARBA00004429"/>
    </source>
</evidence>
<gene>
    <name evidence="19" type="ORF">Ljam_0431</name>
</gene>
<dbReference type="PANTHER" id="PTHR43047">
    <property type="entry name" value="TWO-COMPONENT HISTIDINE PROTEIN KINASE"/>
    <property type="match status" value="1"/>
</dbReference>
<dbReference type="Gene3D" id="1.20.120.160">
    <property type="entry name" value="HPT domain"/>
    <property type="match status" value="1"/>
</dbReference>
<dbReference type="InterPro" id="IPR036890">
    <property type="entry name" value="HATPase_C_sf"/>
</dbReference>
<reference evidence="19 20" key="1">
    <citation type="submission" date="2015-11" db="EMBL/GenBank/DDBJ databases">
        <title>Genomic analysis of 38 Legionella species identifies large and diverse effector repertoires.</title>
        <authorList>
            <person name="Burstein D."/>
            <person name="Amaro F."/>
            <person name="Zusman T."/>
            <person name="Lifshitz Z."/>
            <person name="Cohen O."/>
            <person name="Gilbert J.A."/>
            <person name="Pupko T."/>
            <person name="Shuman H.A."/>
            <person name="Segal G."/>
        </authorList>
    </citation>
    <scope>NUCLEOTIDE SEQUENCE [LARGE SCALE GENOMIC DNA]</scope>
    <source>
        <strain evidence="19 20">JA-26-G1-E2</strain>
    </source>
</reference>
<dbReference type="SUPFAM" id="SSF52172">
    <property type="entry name" value="CheY-like"/>
    <property type="match status" value="1"/>
</dbReference>
<dbReference type="InterPro" id="IPR013656">
    <property type="entry name" value="PAS_4"/>
</dbReference>
<protein>
    <recommendedName>
        <fullName evidence="3">histidine kinase</fullName>
        <ecNumber evidence="3">2.7.13.3</ecNumber>
    </recommendedName>
</protein>
<dbReference type="InterPro" id="IPR001789">
    <property type="entry name" value="Sig_transdc_resp-reg_receiver"/>
</dbReference>
<evidence type="ECO:0000259" key="17">
    <source>
        <dbReference type="PROSITE" id="PS50112"/>
    </source>
</evidence>
<dbReference type="FunFam" id="3.30.565.10:FF:000010">
    <property type="entry name" value="Sensor histidine kinase RcsC"/>
    <property type="match status" value="1"/>
</dbReference>
<dbReference type="InterPro" id="IPR004358">
    <property type="entry name" value="Sig_transdc_His_kin-like_C"/>
</dbReference>
<accession>A0A0W0UTN7</accession>
<dbReference type="PROSITE" id="PS50112">
    <property type="entry name" value="PAS"/>
    <property type="match status" value="1"/>
</dbReference>
<evidence type="ECO:0000313" key="20">
    <source>
        <dbReference type="Proteomes" id="UP000054715"/>
    </source>
</evidence>
<dbReference type="RefSeq" id="WP_058448497.1">
    <property type="nucleotide sequence ID" value="NZ_CAAAJF010000004.1"/>
</dbReference>
<dbReference type="InterPro" id="IPR000700">
    <property type="entry name" value="PAS-assoc_C"/>
</dbReference>
<feature type="domain" description="Response regulatory" evidence="16">
    <location>
        <begin position="526"/>
        <end position="646"/>
    </location>
</feature>
<dbReference type="SMART" id="SM00448">
    <property type="entry name" value="REC"/>
    <property type="match status" value="1"/>
</dbReference>
<evidence type="ECO:0000256" key="8">
    <source>
        <dbReference type="ARBA" id="ARBA00022692"/>
    </source>
</evidence>
<dbReference type="SMART" id="SM00388">
    <property type="entry name" value="HisKA"/>
    <property type="match status" value="1"/>
</dbReference>
<keyword evidence="5" id="KW-0997">Cell inner membrane</keyword>
<evidence type="ECO:0000256" key="12">
    <source>
        <dbReference type="ARBA" id="ARBA00023012"/>
    </source>
</evidence>
<dbReference type="PATRIC" id="fig|455.5.peg.457"/>
<dbReference type="InterPro" id="IPR003594">
    <property type="entry name" value="HATPase_dom"/>
</dbReference>
<dbReference type="Gene3D" id="3.30.565.10">
    <property type="entry name" value="Histidine kinase-like ATPase, C-terminal domain"/>
    <property type="match status" value="1"/>
</dbReference>
<evidence type="ECO:0000259" key="16">
    <source>
        <dbReference type="PROSITE" id="PS50110"/>
    </source>
</evidence>
<dbReference type="GO" id="GO:0005886">
    <property type="term" value="C:plasma membrane"/>
    <property type="evidence" value="ECO:0007669"/>
    <property type="project" value="UniProtKB-SubCell"/>
</dbReference>
<keyword evidence="10" id="KW-0547">Nucleotide-binding</keyword>
<dbReference type="AlphaFoldDB" id="A0A0W0UTN7"/>
<dbReference type="CDD" id="cd00130">
    <property type="entry name" value="PAS"/>
    <property type="match status" value="2"/>
</dbReference>
<keyword evidence="10" id="KW-0067">ATP-binding</keyword>
<dbReference type="InterPro" id="IPR003661">
    <property type="entry name" value="HisK_dim/P_dom"/>
</dbReference>
<dbReference type="OrthoDB" id="9813394at2"/>
<dbReference type="InterPro" id="IPR036641">
    <property type="entry name" value="HPT_dom_sf"/>
</dbReference>
<keyword evidence="11" id="KW-1133">Transmembrane helix</keyword>
<keyword evidence="4" id="KW-1003">Cell membrane</keyword>
<dbReference type="InterPro" id="IPR005467">
    <property type="entry name" value="His_kinase_dom"/>
</dbReference>
<dbReference type="CDD" id="cd00082">
    <property type="entry name" value="HisKA"/>
    <property type="match status" value="1"/>
</dbReference>
<dbReference type="Pfam" id="PF00512">
    <property type="entry name" value="HisKA"/>
    <property type="match status" value="1"/>
</dbReference>
<dbReference type="PROSITE" id="PS50113">
    <property type="entry name" value="PAC"/>
    <property type="match status" value="1"/>
</dbReference>